<dbReference type="Gene3D" id="1.25.70.10">
    <property type="entry name" value="Transcription termination factor 3, mitochondrial"/>
    <property type="match status" value="1"/>
</dbReference>
<accession>A0ABD1G8N6</accession>
<dbReference type="Proteomes" id="UP001567538">
    <property type="component" value="Unassembled WGS sequence"/>
</dbReference>
<evidence type="ECO:0000313" key="4">
    <source>
        <dbReference type="EMBL" id="KAL1540486.1"/>
    </source>
</evidence>
<organism evidence="4 5">
    <name type="scientific">Salvia divinorum</name>
    <name type="common">Maria pastora</name>
    <name type="synonym">Diviner's sage</name>
    <dbReference type="NCBI Taxonomy" id="28513"/>
    <lineage>
        <taxon>Eukaryota</taxon>
        <taxon>Viridiplantae</taxon>
        <taxon>Streptophyta</taxon>
        <taxon>Embryophyta</taxon>
        <taxon>Tracheophyta</taxon>
        <taxon>Spermatophyta</taxon>
        <taxon>Magnoliopsida</taxon>
        <taxon>eudicotyledons</taxon>
        <taxon>Gunneridae</taxon>
        <taxon>Pentapetalae</taxon>
        <taxon>asterids</taxon>
        <taxon>lamiids</taxon>
        <taxon>Lamiales</taxon>
        <taxon>Lamiaceae</taxon>
        <taxon>Nepetoideae</taxon>
        <taxon>Mentheae</taxon>
        <taxon>Salviinae</taxon>
        <taxon>Salvia</taxon>
        <taxon>Salvia subgen. Calosphace</taxon>
    </lineage>
</organism>
<keyword evidence="2" id="KW-0805">Transcription regulation</keyword>
<keyword evidence="2" id="KW-0804">Transcription</keyword>
<dbReference type="AlphaFoldDB" id="A0ABD1G8N6"/>
<comment type="similarity">
    <text evidence="1">Belongs to the mTERF family.</text>
</comment>
<evidence type="ECO:0000256" key="3">
    <source>
        <dbReference type="ARBA" id="ARBA00022946"/>
    </source>
</evidence>
<keyword evidence="3" id="KW-0809">Transit peptide</keyword>
<dbReference type="EMBL" id="JBEAFC010000009">
    <property type="protein sequence ID" value="KAL1540486.1"/>
    <property type="molecule type" value="Genomic_DNA"/>
</dbReference>
<gene>
    <name evidence="4" type="ORF">AAHA92_24836</name>
</gene>
<protein>
    <submittedName>
        <fullName evidence="4">Uncharacterized protein</fullName>
    </submittedName>
</protein>
<comment type="caution">
    <text evidence="4">The sequence shown here is derived from an EMBL/GenBank/DDBJ whole genome shotgun (WGS) entry which is preliminary data.</text>
</comment>
<dbReference type="GO" id="GO:0006353">
    <property type="term" value="P:DNA-templated transcription termination"/>
    <property type="evidence" value="ECO:0007669"/>
    <property type="project" value="UniProtKB-KW"/>
</dbReference>
<sequence length="127" mass="14303">MSFFTLCHADDAPSETLIPVASSRFTKFRDPQRADLVLSFLKENSFTTNQLQKLVIYRVGLLIKSRLKVFQELGLSSEEIAKMISSNQAILHSSTENKIIPSLSMLKGLLGSNDDVARLVKRCPWIF</sequence>
<evidence type="ECO:0000313" key="5">
    <source>
        <dbReference type="Proteomes" id="UP001567538"/>
    </source>
</evidence>
<proteinExistence type="inferred from homology"/>
<dbReference type="PANTHER" id="PTHR13068">
    <property type="entry name" value="CGI-12 PROTEIN-RELATED"/>
    <property type="match status" value="1"/>
</dbReference>
<evidence type="ECO:0000256" key="2">
    <source>
        <dbReference type="ARBA" id="ARBA00022472"/>
    </source>
</evidence>
<keyword evidence="2" id="KW-0806">Transcription termination</keyword>
<reference evidence="4 5" key="1">
    <citation type="submission" date="2024-06" db="EMBL/GenBank/DDBJ databases">
        <title>A chromosome level genome sequence of Diviner's sage (Salvia divinorum).</title>
        <authorList>
            <person name="Ford S.A."/>
            <person name="Ro D.-K."/>
            <person name="Ness R.W."/>
            <person name="Phillips M.A."/>
        </authorList>
    </citation>
    <scope>NUCLEOTIDE SEQUENCE [LARGE SCALE GENOMIC DNA]</scope>
    <source>
        <strain evidence="4">SAF-2024a</strain>
        <tissue evidence="4">Leaf</tissue>
    </source>
</reference>
<keyword evidence="5" id="KW-1185">Reference proteome</keyword>
<dbReference type="InterPro" id="IPR003690">
    <property type="entry name" value="MTERF"/>
</dbReference>
<dbReference type="InterPro" id="IPR038538">
    <property type="entry name" value="MTERF_sf"/>
</dbReference>
<dbReference type="PANTHER" id="PTHR13068:SF130">
    <property type="entry name" value="TRANSCRIPTION TERMINATION FACTOR MTERF6, CHLOROPLASTIC_MITOCHONDRIAL-LIKE"/>
    <property type="match status" value="1"/>
</dbReference>
<evidence type="ECO:0000256" key="1">
    <source>
        <dbReference type="ARBA" id="ARBA00007692"/>
    </source>
</evidence>
<name>A0ABD1G8N6_SALDI</name>
<dbReference type="Pfam" id="PF02536">
    <property type="entry name" value="mTERF"/>
    <property type="match status" value="1"/>
</dbReference>